<dbReference type="GO" id="GO:0009306">
    <property type="term" value="P:protein secretion"/>
    <property type="evidence" value="ECO:0007669"/>
    <property type="project" value="InterPro"/>
</dbReference>
<comment type="similarity">
    <text evidence="2 9">Belongs to the FliQ/MopD/SpaQ family.</text>
</comment>
<reference evidence="10" key="1">
    <citation type="submission" date="2017-10" db="EMBL/GenBank/DDBJ databases">
        <title>Massilia psychrophilum sp. nov., a novel purple-pigmented bacterium isolated from Tianshan glacier, Xinjiang Municipality, China.</title>
        <authorList>
            <person name="Wang H."/>
        </authorList>
    </citation>
    <scope>NUCLEOTIDE SEQUENCE [LARGE SCALE GENOMIC DNA]</scope>
    <source>
        <strain evidence="10">B2</strain>
    </source>
</reference>
<evidence type="ECO:0000256" key="4">
    <source>
        <dbReference type="ARBA" id="ARBA00022475"/>
    </source>
</evidence>
<dbReference type="Pfam" id="PF01313">
    <property type="entry name" value="Bac_export_3"/>
    <property type="match status" value="1"/>
</dbReference>
<keyword evidence="11" id="KW-1185">Reference proteome</keyword>
<dbReference type="GO" id="GO:0009425">
    <property type="term" value="C:bacterial-type flagellum basal body"/>
    <property type="evidence" value="ECO:0007669"/>
    <property type="project" value="UniProtKB-SubCell"/>
</dbReference>
<accession>A0A2D2DH80</accession>
<dbReference type="OrthoDB" id="9806440at2"/>
<dbReference type="InterPro" id="IPR006305">
    <property type="entry name" value="FliQ"/>
</dbReference>
<dbReference type="GO" id="GO:0044780">
    <property type="term" value="P:bacterial-type flagellum assembly"/>
    <property type="evidence" value="ECO:0007669"/>
    <property type="project" value="InterPro"/>
</dbReference>
<keyword evidence="8 9" id="KW-0975">Bacterial flagellum</keyword>
<keyword evidence="6 9" id="KW-1133">Transmembrane helix</keyword>
<dbReference type="KEGG" id="mass:CR152_07295"/>
<keyword evidence="10" id="KW-0966">Cell projection</keyword>
<sequence length="88" mass="9549">MRADLALQLLGDVLWNALLISAPLLAVTLVVGLLVSVIQVVTQVQETSLTFIPKIIAAVIVLIVCGPWMLKRLVGFSVNLIANIPHYF</sequence>
<evidence type="ECO:0000256" key="9">
    <source>
        <dbReference type="RuleBase" id="RU364090"/>
    </source>
</evidence>
<evidence type="ECO:0000256" key="7">
    <source>
        <dbReference type="ARBA" id="ARBA00023136"/>
    </source>
</evidence>
<dbReference type="PIRSF" id="PIRSF004669">
    <property type="entry name" value="FliQ"/>
    <property type="match status" value="1"/>
</dbReference>
<evidence type="ECO:0000256" key="1">
    <source>
        <dbReference type="ARBA" id="ARBA00004651"/>
    </source>
</evidence>
<evidence type="ECO:0000256" key="6">
    <source>
        <dbReference type="ARBA" id="ARBA00022989"/>
    </source>
</evidence>
<dbReference type="EMBL" id="CP024608">
    <property type="protein sequence ID" value="ATQ74336.1"/>
    <property type="molecule type" value="Genomic_DNA"/>
</dbReference>
<dbReference type="InterPro" id="IPR002191">
    <property type="entry name" value="Bac_export_3"/>
</dbReference>
<dbReference type="RefSeq" id="WP_099874321.1">
    <property type="nucleotide sequence ID" value="NZ_CP024608.1"/>
</dbReference>
<comment type="function">
    <text evidence="9">Role in flagellar biosynthesis.</text>
</comment>
<dbReference type="Proteomes" id="UP000229897">
    <property type="component" value="Chromosome"/>
</dbReference>
<keyword evidence="10" id="KW-0282">Flagellum</keyword>
<evidence type="ECO:0000313" key="11">
    <source>
        <dbReference type="Proteomes" id="UP000229897"/>
    </source>
</evidence>
<evidence type="ECO:0000256" key="2">
    <source>
        <dbReference type="ARBA" id="ARBA00006156"/>
    </source>
</evidence>
<gene>
    <name evidence="9 10" type="primary">fliQ</name>
    <name evidence="10" type="ORF">CR152_07295</name>
</gene>
<organism evidence="10 11">
    <name type="scientific">Massilia violaceinigra</name>
    <dbReference type="NCBI Taxonomy" id="2045208"/>
    <lineage>
        <taxon>Bacteria</taxon>
        <taxon>Pseudomonadati</taxon>
        <taxon>Pseudomonadota</taxon>
        <taxon>Betaproteobacteria</taxon>
        <taxon>Burkholderiales</taxon>
        <taxon>Oxalobacteraceae</taxon>
        <taxon>Telluria group</taxon>
        <taxon>Massilia</taxon>
    </lineage>
</organism>
<protein>
    <recommendedName>
        <fullName evidence="3 9">Flagellar biosynthetic protein FliQ</fullName>
    </recommendedName>
</protein>
<keyword evidence="5 9" id="KW-0812">Transmembrane</keyword>
<dbReference type="NCBIfam" id="TIGR01402">
    <property type="entry name" value="fliQ"/>
    <property type="match status" value="1"/>
</dbReference>
<evidence type="ECO:0000256" key="3">
    <source>
        <dbReference type="ARBA" id="ARBA00021718"/>
    </source>
</evidence>
<dbReference type="PANTHER" id="PTHR34040:SF2">
    <property type="entry name" value="FLAGELLAR BIOSYNTHETIC PROTEIN FLIQ"/>
    <property type="match status" value="1"/>
</dbReference>
<dbReference type="GO" id="GO:0005886">
    <property type="term" value="C:plasma membrane"/>
    <property type="evidence" value="ECO:0007669"/>
    <property type="project" value="UniProtKB-SubCell"/>
</dbReference>
<feature type="transmembrane region" description="Helical" evidence="9">
    <location>
        <begin position="49"/>
        <end position="70"/>
    </location>
</feature>
<evidence type="ECO:0000313" key="10">
    <source>
        <dbReference type="EMBL" id="ATQ74336.1"/>
    </source>
</evidence>
<name>A0A2D2DH80_9BURK</name>
<comment type="subcellular location">
    <subcellularLocation>
        <location evidence="1 9">Cell membrane</location>
        <topology evidence="1">Multi-pass membrane protein</topology>
    </subcellularLocation>
    <subcellularLocation>
        <location evidence="9">Bacterial flagellum basal body</location>
    </subcellularLocation>
</comment>
<evidence type="ECO:0000256" key="5">
    <source>
        <dbReference type="ARBA" id="ARBA00022692"/>
    </source>
</evidence>
<evidence type="ECO:0000256" key="8">
    <source>
        <dbReference type="ARBA" id="ARBA00023143"/>
    </source>
</evidence>
<proteinExistence type="inferred from homology"/>
<feature type="transmembrane region" description="Helical" evidence="9">
    <location>
        <begin position="13"/>
        <end position="37"/>
    </location>
</feature>
<keyword evidence="4 9" id="KW-1003">Cell membrane</keyword>
<dbReference type="AlphaFoldDB" id="A0A2D2DH80"/>
<dbReference type="PANTHER" id="PTHR34040">
    <property type="entry name" value="FLAGELLAR BIOSYNTHETIC PROTEIN FLIQ"/>
    <property type="match status" value="1"/>
</dbReference>
<dbReference type="PRINTS" id="PR00952">
    <property type="entry name" value="TYPE3IMQPROT"/>
</dbReference>
<keyword evidence="7 9" id="KW-0472">Membrane</keyword>
<keyword evidence="10" id="KW-0969">Cilium</keyword>